<proteinExistence type="predicted"/>
<accession>A0A8K1LPN3</accession>
<evidence type="ECO:0000313" key="1">
    <source>
        <dbReference type="EMBL" id="TRZ21213.1"/>
    </source>
</evidence>
<name>A0A8K1LPN3_9PASS</name>
<gene>
    <name evidence="1" type="ORF">HGM15179_005887</name>
</gene>
<dbReference type="Proteomes" id="UP000796761">
    <property type="component" value="Unassembled WGS sequence"/>
</dbReference>
<protein>
    <submittedName>
        <fullName evidence="1">Uncharacterized protein</fullName>
    </submittedName>
</protein>
<keyword evidence="2" id="KW-1185">Reference proteome</keyword>
<dbReference type="AlphaFoldDB" id="A0A8K1LPN3"/>
<comment type="caution">
    <text evidence="1">The sequence shown here is derived from an EMBL/GenBank/DDBJ whole genome shotgun (WGS) entry which is preliminary data.</text>
</comment>
<sequence>MDRGKKINRQSPWASGQAFMNKLMFTFSLSPGNSNKKSYQARGEAEVLSKGGRMRHSRRIAVKTFNVNEDDHYSEPSSSLYLLHDSLGSMFENGISDPPFLLAFTLLPIVSTPWTHFTDKEGEPVDALQGRAANQTDLDRLEEQVNHNLMKFSKEKRKVLHLRNDTGNDTGLAYTLTPRSLYDSFEPEGSSHQKNQ</sequence>
<evidence type="ECO:0000313" key="2">
    <source>
        <dbReference type="Proteomes" id="UP000796761"/>
    </source>
</evidence>
<reference evidence="1" key="1">
    <citation type="submission" date="2019-04" db="EMBL/GenBank/DDBJ databases">
        <title>Genome assembly of Zosterops borbonicus 15179.</title>
        <authorList>
            <person name="Leroy T."/>
            <person name="Anselmetti Y."/>
            <person name="Tilak M.-K."/>
            <person name="Nabholz B."/>
        </authorList>
    </citation>
    <scope>NUCLEOTIDE SEQUENCE</scope>
    <source>
        <strain evidence="1">HGM_15179</strain>
        <tissue evidence="1">Muscle</tissue>
    </source>
</reference>
<organism evidence="1 2">
    <name type="scientific">Zosterops borbonicus</name>
    <dbReference type="NCBI Taxonomy" id="364589"/>
    <lineage>
        <taxon>Eukaryota</taxon>
        <taxon>Metazoa</taxon>
        <taxon>Chordata</taxon>
        <taxon>Craniata</taxon>
        <taxon>Vertebrata</taxon>
        <taxon>Euteleostomi</taxon>
        <taxon>Archelosauria</taxon>
        <taxon>Archosauria</taxon>
        <taxon>Dinosauria</taxon>
        <taxon>Saurischia</taxon>
        <taxon>Theropoda</taxon>
        <taxon>Coelurosauria</taxon>
        <taxon>Aves</taxon>
        <taxon>Neognathae</taxon>
        <taxon>Neoaves</taxon>
        <taxon>Telluraves</taxon>
        <taxon>Australaves</taxon>
        <taxon>Passeriformes</taxon>
        <taxon>Sylvioidea</taxon>
        <taxon>Zosteropidae</taxon>
        <taxon>Zosterops</taxon>
    </lineage>
</organism>
<dbReference type="EMBL" id="SWJQ01000130">
    <property type="protein sequence ID" value="TRZ21213.1"/>
    <property type="molecule type" value="Genomic_DNA"/>
</dbReference>